<dbReference type="GO" id="GO:0005730">
    <property type="term" value="C:nucleolus"/>
    <property type="evidence" value="ECO:0007669"/>
    <property type="project" value="UniProtKB-SubCell"/>
</dbReference>
<reference evidence="5" key="1">
    <citation type="submission" date="2014-11" db="EMBL/GenBank/DDBJ databases">
        <authorList>
            <person name="Otto D Thomas"/>
            <person name="Naeem Raeece"/>
        </authorList>
    </citation>
    <scope>NUCLEOTIDE SEQUENCE</scope>
</reference>
<feature type="compositionally biased region" description="Basic and acidic residues" evidence="3">
    <location>
        <begin position="61"/>
        <end position="71"/>
    </location>
</feature>
<dbReference type="GO" id="GO:0003723">
    <property type="term" value="F:RNA binding"/>
    <property type="evidence" value="ECO:0007669"/>
    <property type="project" value="TreeGrafter"/>
</dbReference>
<dbReference type="PANTHER" id="PTHR21686">
    <property type="entry name" value="DEOXYNUCLEOTIDYLTRANSFERASE TERMINAL-INTERACTING PROTEIN 2"/>
    <property type="match status" value="1"/>
</dbReference>
<dbReference type="PANTHER" id="PTHR21686:SF12">
    <property type="entry name" value="DEOXYNUCLEOTIDYLTRANSFERASE TERMINAL-INTERACTING PROTEIN 2"/>
    <property type="match status" value="1"/>
</dbReference>
<organism evidence="5">
    <name type="scientific">Chromera velia CCMP2878</name>
    <dbReference type="NCBI Taxonomy" id="1169474"/>
    <lineage>
        <taxon>Eukaryota</taxon>
        <taxon>Sar</taxon>
        <taxon>Alveolata</taxon>
        <taxon>Colpodellida</taxon>
        <taxon>Chromeraceae</taxon>
        <taxon>Chromera</taxon>
    </lineage>
</organism>
<dbReference type="AlphaFoldDB" id="A0A0G4HPB1"/>
<evidence type="ECO:0000313" key="5">
    <source>
        <dbReference type="EMBL" id="CEM46067.1"/>
    </source>
</evidence>
<gene>
    <name evidence="5" type="ORF">Cvel_29763</name>
</gene>
<sequence length="245" mass="27883">MKRPPIEKDPEAVKEQFLTPFLDVRLFTFNGEVLKPATGAVPGQWTITVEDILKDSSSTSKGRDGGERGLGEGEDDLLMQHEDSVKPLGPDYGKKKKRKKGEPEEELKGWFGMKRKDPTEEELQELRAIQLRGVADPKRFYKASDSRAVPTHFQFAREINSGPAVSASGKASQMESTRRKRQGRSILQELMESEDASQWSRRRTDEIRAEREAGGLRDYKRKMQERYKRAPKNPAHVQKAGKKSR</sequence>
<evidence type="ECO:0000259" key="4">
    <source>
        <dbReference type="Pfam" id="PF08698"/>
    </source>
</evidence>
<dbReference type="EMBL" id="CDMZ01003357">
    <property type="protein sequence ID" value="CEM46067.1"/>
    <property type="molecule type" value="Genomic_DNA"/>
</dbReference>
<dbReference type="InterPro" id="IPR039883">
    <property type="entry name" value="Fcf2/DNTTIP2"/>
</dbReference>
<feature type="domain" description="Fcf2 pre-rRNA processing C-terminal" evidence="4">
    <location>
        <begin position="104"/>
        <end position="203"/>
    </location>
</feature>
<feature type="region of interest" description="Disordered" evidence="3">
    <location>
        <begin position="160"/>
        <end position="245"/>
    </location>
</feature>
<feature type="region of interest" description="Disordered" evidence="3">
    <location>
        <begin position="52"/>
        <end position="119"/>
    </location>
</feature>
<protein>
    <recommendedName>
        <fullName evidence="4">Fcf2 pre-rRNA processing C-terminal domain-containing protein</fullName>
    </recommendedName>
</protein>
<dbReference type="InterPro" id="IPR014810">
    <property type="entry name" value="Fcf2_C"/>
</dbReference>
<evidence type="ECO:0000256" key="2">
    <source>
        <dbReference type="ARBA" id="ARBA00023242"/>
    </source>
</evidence>
<proteinExistence type="predicted"/>
<evidence type="ECO:0000256" key="3">
    <source>
        <dbReference type="SAM" id="MobiDB-lite"/>
    </source>
</evidence>
<name>A0A0G4HPB1_9ALVE</name>
<accession>A0A0G4HPB1</accession>
<keyword evidence="2" id="KW-0539">Nucleus</keyword>
<dbReference type="PhylomeDB" id="A0A0G4HPB1"/>
<feature type="compositionally biased region" description="Basic and acidic residues" evidence="3">
    <location>
        <begin position="202"/>
        <end position="228"/>
    </location>
</feature>
<dbReference type="GO" id="GO:0006396">
    <property type="term" value="P:RNA processing"/>
    <property type="evidence" value="ECO:0007669"/>
    <property type="project" value="TreeGrafter"/>
</dbReference>
<dbReference type="Pfam" id="PF08698">
    <property type="entry name" value="Fcf2"/>
    <property type="match status" value="1"/>
</dbReference>
<evidence type="ECO:0000256" key="1">
    <source>
        <dbReference type="ARBA" id="ARBA00004604"/>
    </source>
</evidence>
<dbReference type="VEuPathDB" id="CryptoDB:Cvel_29763"/>
<comment type="subcellular location">
    <subcellularLocation>
        <location evidence="1">Nucleus</location>
        <location evidence="1">Nucleolus</location>
    </subcellularLocation>
</comment>